<dbReference type="EMBL" id="JAIQDJ010000009">
    <property type="protein sequence ID" value="MBZ4186953.1"/>
    <property type="molecule type" value="Genomic_DNA"/>
</dbReference>
<dbReference type="InterPro" id="IPR023299">
    <property type="entry name" value="ATPase_P-typ_cyto_dom_N"/>
</dbReference>
<dbReference type="Pfam" id="PF00689">
    <property type="entry name" value="Cation_ATPase_C"/>
    <property type="match status" value="1"/>
</dbReference>
<evidence type="ECO:0000256" key="13">
    <source>
        <dbReference type="ARBA" id="ARBA00022967"/>
    </source>
</evidence>
<keyword evidence="10" id="KW-0547">Nucleotide-binding</keyword>
<dbReference type="SUPFAM" id="SSF56784">
    <property type="entry name" value="HAD-like"/>
    <property type="match status" value="1"/>
</dbReference>
<name>A0ABS7TGJ3_9GAMM</name>
<protein>
    <recommendedName>
        <fullName evidence="5">Magnesium-transporting ATPase, P-type 1</fullName>
        <ecNumber evidence="4">7.2.2.14</ecNumber>
    </recommendedName>
    <alternativeName>
        <fullName evidence="16">Mg(2+) transport ATPase, P-type 1</fullName>
    </alternativeName>
</protein>
<dbReference type="InterPro" id="IPR023214">
    <property type="entry name" value="HAD_sf"/>
</dbReference>
<dbReference type="NCBIfam" id="TIGR01524">
    <property type="entry name" value="ATPase-IIIB_Mg"/>
    <property type="match status" value="1"/>
</dbReference>
<evidence type="ECO:0000256" key="12">
    <source>
        <dbReference type="ARBA" id="ARBA00022842"/>
    </source>
</evidence>
<keyword evidence="15 18" id="KW-0472">Membrane</keyword>
<evidence type="ECO:0000256" key="7">
    <source>
        <dbReference type="ARBA" id="ARBA00022519"/>
    </source>
</evidence>
<evidence type="ECO:0000256" key="10">
    <source>
        <dbReference type="ARBA" id="ARBA00022741"/>
    </source>
</evidence>
<dbReference type="Gene3D" id="3.40.1110.10">
    <property type="entry name" value="Calcium-transporting ATPase, cytoplasmic domain N"/>
    <property type="match status" value="1"/>
</dbReference>
<dbReference type="PROSITE" id="PS00154">
    <property type="entry name" value="ATPASE_E1_E2"/>
    <property type="match status" value="1"/>
</dbReference>
<evidence type="ECO:0000256" key="11">
    <source>
        <dbReference type="ARBA" id="ARBA00022840"/>
    </source>
</evidence>
<feature type="transmembrane region" description="Helical" evidence="18">
    <location>
        <begin position="70"/>
        <end position="87"/>
    </location>
</feature>
<keyword evidence="8" id="KW-0597">Phosphoprotein</keyword>
<dbReference type="InterPro" id="IPR008250">
    <property type="entry name" value="ATPase_P-typ_transduc_dom_A_sf"/>
</dbReference>
<dbReference type="RefSeq" id="WP_223629630.1">
    <property type="nucleotide sequence ID" value="NZ_JAIQDJ010000009.1"/>
</dbReference>
<evidence type="ECO:0000256" key="1">
    <source>
        <dbReference type="ARBA" id="ARBA00003954"/>
    </source>
</evidence>
<comment type="function">
    <text evidence="1">Mediates magnesium influx to the cytosol.</text>
</comment>
<evidence type="ECO:0000256" key="15">
    <source>
        <dbReference type="ARBA" id="ARBA00023136"/>
    </source>
</evidence>
<keyword evidence="14 18" id="KW-1133">Transmembrane helix</keyword>
<dbReference type="InterPro" id="IPR044492">
    <property type="entry name" value="P_typ_ATPase_HD_dom"/>
</dbReference>
<comment type="similarity">
    <text evidence="3">Belongs to the cation transport ATPase (P-type) (TC 3.A.3) family. Type IIIB subfamily.</text>
</comment>
<dbReference type="SUPFAM" id="SSF81653">
    <property type="entry name" value="Calcium ATPase, transduction domain A"/>
    <property type="match status" value="1"/>
</dbReference>
<evidence type="ECO:0000256" key="16">
    <source>
        <dbReference type="ARBA" id="ARBA00029806"/>
    </source>
</evidence>
<dbReference type="Pfam" id="PF13246">
    <property type="entry name" value="Cation_ATPase"/>
    <property type="match status" value="1"/>
</dbReference>
<feature type="transmembrane region" description="Helical" evidence="18">
    <location>
        <begin position="775"/>
        <end position="802"/>
    </location>
</feature>
<evidence type="ECO:0000256" key="6">
    <source>
        <dbReference type="ARBA" id="ARBA00022475"/>
    </source>
</evidence>
<feature type="domain" description="Cation-transporting P-type ATPase N-terminal" evidence="19">
    <location>
        <begin position="4"/>
        <end position="67"/>
    </location>
</feature>
<gene>
    <name evidence="20" type="primary">mgtA</name>
    <name evidence="20" type="ORF">K7B09_11540</name>
</gene>
<dbReference type="NCBIfam" id="TIGR01494">
    <property type="entry name" value="ATPase_P-type"/>
    <property type="match status" value="2"/>
</dbReference>
<accession>A0ABS7TGJ3</accession>
<dbReference type="EC" id="7.2.2.14" evidence="4"/>
<dbReference type="SFLD" id="SFLDS00003">
    <property type="entry name" value="Haloacid_Dehalogenase"/>
    <property type="match status" value="1"/>
</dbReference>
<evidence type="ECO:0000256" key="18">
    <source>
        <dbReference type="SAM" id="Phobius"/>
    </source>
</evidence>
<feature type="transmembrane region" description="Helical" evidence="18">
    <location>
        <begin position="808"/>
        <end position="826"/>
    </location>
</feature>
<evidence type="ECO:0000256" key="8">
    <source>
        <dbReference type="ARBA" id="ARBA00022553"/>
    </source>
</evidence>
<dbReference type="InterPro" id="IPR004014">
    <property type="entry name" value="ATPase_P-typ_cation-transptr_N"/>
</dbReference>
<dbReference type="Gene3D" id="2.70.150.10">
    <property type="entry name" value="Calcium-transporting ATPase, cytoplasmic transduction domain A"/>
    <property type="match status" value="1"/>
</dbReference>
<dbReference type="InterPro" id="IPR006068">
    <property type="entry name" value="ATPase_P-typ_cation-transptr_C"/>
</dbReference>
<evidence type="ECO:0000256" key="3">
    <source>
        <dbReference type="ARBA" id="ARBA00008746"/>
    </source>
</evidence>
<evidence type="ECO:0000256" key="14">
    <source>
        <dbReference type="ARBA" id="ARBA00022989"/>
    </source>
</evidence>
<dbReference type="Gene3D" id="3.40.50.1000">
    <property type="entry name" value="HAD superfamily/HAD-like"/>
    <property type="match status" value="1"/>
</dbReference>
<dbReference type="Gene3D" id="1.20.1110.10">
    <property type="entry name" value="Calcium-transporting ATPase, transmembrane domain"/>
    <property type="match status" value="1"/>
</dbReference>
<keyword evidence="12" id="KW-0460">Magnesium</keyword>
<evidence type="ECO:0000256" key="2">
    <source>
        <dbReference type="ARBA" id="ARBA00004429"/>
    </source>
</evidence>
<organism evidence="20 21">
    <name type="scientific">Thermomonas beijingensis</name>
    <dbReference type="NCBI Taxonomy" id="2872701"/>
    <lineage>
        <taxon>Bacteria</taxon>
        <taxon>Pseudomonadati</taxon>
        <taxon>Pseudomonadota</taxon>
        <taxon>Gammaproteobacteria</taxon>
        <taxon>Lysobacterales</taxon>
        <taxon>Lysobacteraceae</taxon>
        <taxon>Thermomonas</taxon>
    </lineage>
</organism>
<dbReference type="SUPFAM" id="SSF81665">
    <property type="entry name" value="Calcium ATPase, transmembrane domain M"/>
    <property type="match status" value="1"/>
</dbReference>
<dbReference type="InterPro" id="IPR006415">
    <property type="entry name" value="P-type_ATPase_IIIB"/>
</dbReference>
<feature type="transmembrane region" description="Helical" evidence="18">
    <location>
        <begin position="235"/>
        <end position="255"/>
    </location>
</feature>
<comment type="subcellular location">
    <subcellularLocation>
        <location evidence="2">Cell inner membrane</location>
        <topology evidence="2">Multi-pass membrane protein</topology>
    </subcellularLocation>
</comment>
<evidence type="ECO:0000256" key="4">
    <source>
        <dbReference type="ARBA" id="ARBA00012786"/>
    </source>
</evidence>
<dbReference type="InterPro" id="IPR036412">
    <property type="entry name" value="HAD-like_sf"/>
</dbReference>
<evidence type="ECO:0000256" key="17">
    <source>
        <dbReference type="ARBA" id="ARBA00047295"/>
    </source>
</evidence>
<evidence type="ECO:0000313" key="20">
    <source>
        <dbReference type="EMBL" id="MBZ4186953.1"/>
    </source>
</evidence>
<dbReference type="Pfam" id="PF00690">
    <property type="entry name" value="Cation_ATPase_N"/>
    <property type="match status" value="1"/>
</dbReference>
<dbReference type="InterPro" id="IPR023298">
    <property type="entry name" value="ATPase_P-typ_TM_dom_sf"/>
</dbReference>
<comment type="caution">
    <text evidence="20">The sequence shown here is derived from an EMBL/GenBank/DDBJ whole genome shotgun (WGS) entry which is preliminary data.</text>
</comment>
<reference evidence="20" key="1">
    <citation type="submission" date="2021-09" db="EMBL/GenBank/DDBJ databases">
        <authorList>
            <person name="Wu T."/>
            <person name="Guo S.Z."/>
        </authorList>
    </citation>
    <scope>NUCLEOTIDE SEQUENCE</scope>
    <source>
        <strain evidence="20">RSS-23</strain>
    </source>
</reference>
<dbReference type="SMART" id="SM00831">
    <property type="entry name" value="Cation_ATPase_N"/>
    <property type="match status" value="1"/>
</dbReference>
<sequence>MDKIAGTVSPSAAGLTGSEAAARLARFGPNVLKPHRRSVALQFLARFGNPLVIVLLVACAISAATGDATSAAVIAVMVLLSVVLDFVQEYRAGQAAEQLSQQVALNVSVLRDGARAEIPAEQLVPGDVVLLSAGDLVPADAQVLLAQDFFVNQALLTGEAFPVERHAATAPVDVDRIDTETDGQVFMGSNVVSGSAQVRVLRTAKATAIGRIAQDLEKRPPPTAFEIGTRRFGLLIMRLTLLLVLFTILVNAMFHRPLLESFLFGVALAVGLTPELLPMIVSVTLSRGALRMARRQVIVKRLSAIQDMGAMDVLCTDKTGTLTEARIRLEQHLDPAGNDSARVLRLAFLNSANESGLKSPLDDAILAHGEVDVSGWRKLDEVPFDFERRRVSVLVEDATQRLLIVKGAPEDVLRVCTQVEDGTDADGSPRTDALDDRRRQACTSLLDRLADQGFRVLAVAWRAEPGDFIDATAADETTLVLAGFVAFLDPPKQSAKPALAALAASGVAVKIVTGDNELVARHVCGELGLAVTGVLTGAQIEAMNDDALRAGVASVNLFARANPQQKTRVLLALKARGHVVGYMGDGINDAPSLHAADVGISVESGVDVAKQAAAMILMRSDLGVLHDGIIEGRRTFGNVMKYIMMATSSNFGNMFSMAAATLFLPYLPMLPLQVLLNNFLYDLSETPLPLDNVDDADLARPRRWDMAFIRDFMATIGPISSLFDFLTFYVLLKVLEAGEREFHTGWFVESLATQVLVIFIIRTRGNPLKSRPHPLLVATSLGIVALAAILPYTPLAAMLGLVPLPPEFFAILGAMVAAYLLLVELVKRWFFRRWERRHPPVAT</sequence>
<keyword evidence="11" id="KW-0067">ATP-binding</keyword>
<evidence type="ECO:0000313" key="21">
    <source>
        <dbReference type="Proteomes" id="UP001430290"/>
    </source>
</evidence>
<evidence type="ECO:0000256" key="9">
    <source>
        <dbReference type="ARBA" id="ARBA00022692"/>
    </source>
</evidence>
<dbReference type="InterPro" id="IPR001757">
    <property type="entry name" value="P_typ_ATPase"/>
</dbReference>
<keyword evidence="6" id="KW-1003">Cell membrane</keyword>
<keyword evidence="7" id="KW-0997">Cell inner membrane</keyword>
<evidence type="ECO:0000259" key="19">
    <source>
        <dbReference type="SMART" id="SM00831"/>
    </source>
</evidence>
<dbReference type="SFLD" id="SFLDG00002">
    <property type="entry name" value="C1.7:_P-type_atpase_like"/>
    <property type="match status" value="1"/>
</dbReference>
<dbReference type="InterPro" id="IPR018303">
    <property type="entry name" value="ATPase_P-typ_P_site"/>
</dbReference>
<evidence type="ECO:0000256" key="5">
    <source>
        <dbReference type="ARBA" id="ARBA00013555"/>
    </source>
</evidence>
<dbReference type="SFLD" id="SFLDF00027">
    <property type="entry name" value="p-type_atpase"/>
    <property type="match status" value="1"/>
</dbReference>
<dbReference type="PRINTS" id="PR01836">
    <property type="entry name" value="MGATPASE"/>
</dbReference>
<proteinExistence type="inferred from homology"/>
<dbReference type="Proteomes" id="UP001430290">
    <property type="component" value="Unassembled WGS sequence"/>
</dbReference>
<dbReference type="PANTHER" id="PTHR42861">
    <property type="entry name" value="CALCIUM-TRANSPORTING ATPASE"/>
    <property type="match status" value="1"/>
</dbReference>
<keyword evidence="9 18" id="KW-0812">Transmembrane</keyword>
<keyword evidence="13" id="KW-1278">Translocase</keyword>
<comment type="catalytic activity">
    <reaction evidence="17">
        <text>Mg(2+)(out) + ATP + H2O = Mg(2+)(in) + ADP + phosphate + H(+)</text>
        <dbReference type="Rhea" id="RHEA:10260"/>
        <dbReference type="ChEBI" id="CHEBI:15377"/>
        <dbReference type="ChEBI" id="CHEBI:15378"/>
        <dbReference type="ChEBI" id="CHEBI:18420"/>
        <dbReference type="ChEBI" id="CHEBI:30616"/>
        <dbReference type="ChEBI" id="CHEBI:43474"/>
        <dbReference type="ChEBI" id="CHEBI:456216"/>
        <dbReference type="EC" id="7.2.2.14"/>
    </reaction>
</comment>
<feature type="transmembrane region" description="Helical" evidence="18">
    <location>
        <begin position="744"/>
        <end position="763"/>
    </location>
</feature>
<dbReference type="Pfam" id="PF00122">
    <property type="entry name" value="E1-E2_ATPase"/>
    <property type="match status" value="1"/>
</dbReference>
<dbReference type="InterPro" id="IPR059000">
    <property type="entry name" value="ATPase_P-type_domA"/>
</dbReference>
<feature type="transmembrane region" description="Helical" evidence="18">
    <location>
        <begin position="43"/>
        <end position="64"/>
    </location>
</feature>
<feature type="transmembrane region" description="Helical" evidence="18">
    <location>
        <begin position="261"/>
        <end position="285"/>
    </location>
</feature>
<keyword evidence="21" id="KW-1185">Reference proteome</keyword>